<dbReference type="Pfam" id="PF14854">
    <property type="entry name" value="LURAP"/>
    <property type="match status" value="1"/>
</dbReference>
<feature type="compositionally biased region" description="Polar residues" evidence="1">
    <location>
        <begin position="182"/>
        <end position="192"/>
    </location>
</feature>
<feature type="region of interest" description="Disordered" evidence="1">
    <location>
        <begin position="171"/>
        <end position="192"/>
    </location>
</feature>
<dbReference type="InterPro" id="IPR037443">
    <property type="entry name" value="LURAP1"/>
</dbReference>
<dbReference type="Proteomes" id="UP000257200">
    <property type="component" value="Unplaced"/>
</dbReference>
<dbReference type="PANTHER" id="PTHR33767">
    <property type="entry name" value="LEUCINE RICH ADAPTOR PROTEIN 1-LIKE"/>
    <property type="match status" value="1"/>
</dbReference>
<dbReference type="InterPro" id="IPR039499">
    <property type="entry name" value="LURA1/LRA25"/>
</dbReference>
<dbReference type="PANTHER" id="PTHR33767:SF2">
    <property type="entry name" value="LEUCINE RICH ADAPTOR PROTEIN 1"/>
    <property type="match status" value="1"/>
</dbReference>
<dbReference type="InParanoid" id="A0A3Q1GQM6"/>
<dbReference type="GO" id="GO:0043123">
    <property type="term" value="P:positive regulation of canonical NF-kappaB signal transduction"/>
    <property type="evidence" value="ECO:0007669"/>
    <property type="project" value="InterPro"/>
</dbReference>
<reference evidence="2" key="1">
    <citation type="submission" date="2025-08" db="UniProtKB">
        <authorList>
            <consortium name="Ensembl"/>
        </authorList>
    </citation>
    <scope>IDENTIFICATION</scope>
</reference>
<keyword evidence="3" id="KW-1185">Reference proteome</keyword>
<evidence type="ECO:0000256" key="1">
    <source>
        <dbReference type="SAM" id="MobiDB-lite"/>
    </source>
</evidence>
<dbReference type="Ensembl" id="ENSAPOT00000029429.1">
    <property type="protein sequence ID" value="ENSAPOP00000019540.1"/>
    <property type="gene ID" value="ENSAPOG00000022985.1"/>
</dbReference>
<dbReference type="GO" id="GO:0001819">
    <property type="term" value="P:positive regulation of cytokine production"/>
    <property type="evidence" value="ECO:0007669"/>
    <property type="project" value="TreeGrafter"/>
</dbReference>
<sequence>MAEEILNDSLPDLKELESKIGRKTPESLLIWMKDAADCEDEVVDRGDQRSADSFSDKINNLKQEMRWLRSADVRILRQLVALHEGIEAMRWLLEERGTLASQGSSLTGSLSSLATMEEHWPSMSPCRESPSPICLQDLTETSSIESADQQPPSRTDFGEMNHMSYFDVLHSESGEAKPPSPTSSEFILSRSAQRGSDQASLYPVDSFACADEPQSEPLDSDAAALQYIKGGANTIRRALQRSTKRKPKMDAGTFAFTQQSGEKVHQTEEDFSESQPNKEAEEESAASNEKALLGYDAQWCWVESQDDVTFL</sequence>
<organism evidence="2 3">
    <name type="scientific">Acanthochromis polyacanthus</name>
    <name type="common">spiny chromis</name>
    <dbReference type="NCBI Taxonomy" id="80966"/>
    <lineage>
        <taxon>Eukaryota</taxon>
        <taxon>Metazoa</taxon>
        <taxon>Chordata</taxon>
        <taxon>Craniata</taxon>
        <taxon>Vertebrata</taxon>
        <taxon>Euteleostomi</taxon>
        <taxon>Actinopterygii</taxon>
        <taxon>Neopterygii</taxon>
        <taxon>Teleostei</taxon>
        <taxon>Neoteleostei</taxon>
        <taxon>Acanthomorphata</taxon>
        <taxon>Ovalentaria</taxon>
        <taxon>Pomacentridae</taxon>
        <taxon>Acanthochromis</taxon>
    </lineage>
</organism>
<proteinExistence type="predicted"/>
<feature type="region of interest" description="Disordered" evidence="1">
    <location>
        <begin position="255"/>
        <end position="288"/>
    </location>
</feature>
<dbReference type="GeneTree" id="ENSGT00530000063790"/>
<evidence type="ECO:0000313" key="3">
    <source>
        <dbReference type="Proteomes" id="UP000257200"/>
    </source>
</evidence>
<protein>
    <submittedName>
        <fullName evidence="2">Leucine rich adaptor protein 1-like</fullName>
    </submittedName>
</protein>
<dbReference type="AlphaFoldDB" id="A0A3Q1GQM6"/>
<evidence type="ECO:0000313" key="2">
    <source>
        <dbReference type="Ensembl" id="ENSAPOP00000019540.1"/>
    </source>
</evidence>
<name>A0A3Q1GQM6_9TELE</name>
<accession>A0A3Q1GQM6</accession>
<dbReference type="STRING" id="80966.ENSAPOP00000019540"/>
<reference evidence="2" key="2">
    <citation type="submission" date="2025-09" db="UniProtKB">
        <authorList>
            <consortium name="Ensembl"/>
        </authorList>
    </citation>
    <scope>IDENTIFICATION</scope>
</reference>